<proteinExistence type="predicted"/>
<evidence type="ECO:0000313" key="2">
    <source>
        <dbReference type="Proteomes" id="UP000221734"/>
    </source>
</evidence>
<protein>
    <submittedName>
        <fullName evidence="1">Uncharacterized protein</fullName>
    </submittedName>
</protein>
<evidence type="ECO:0000313" key="1">
    <source>
        <dbReference type="EMBL" id="SOH05941.1"/>
    </source>
</evidence>
<keyword evidence="2" id="KW-1185">Reference proteome</keyword>
<dbReference type="AlphaFoldDB" id="A0A2C9CJV9"/>
<gene>
    <name evidence="1" type="ORF">KSMBR1_3467</name>
</gene>
<name>A0A2C9CJV9_KUEST</name>
<dbReference type="Proteomes" id="UP000221734">
    <property type="component" value="Chromosome Kuenenia_stuttgartiensis_MBR1"/>
</dbReference>
<dbReference type="KEGG" id="kst:KSMBR1_3467"/>
<dbReference type="EMBL" id="LT934425">
    <property type="protein sequence ID" value="SOH05941.1"/>
    <property type="molecule type" value="Genomic_DNA"/>
</dbReference>
<reference evidence="2" key="1">
    <citation type="submission" date="2017-10" db="EMBL/GenBank/DDBJ databases">
        <authorList>
            <person name="Frank J."/>
        </authorList>
    </citation>
    <scope>NUCLEOTIDE SEQUENCE [LARGE SCALE GENOMIC DNA]</scope>
</reference>
<sequence length="76" mass="8865">MTASWLFDVRANFVLKSIKNDRIDVCQQYLNFQGKAGNQPNINDLRTFNISYLQIQTDTNAIEVNINIIWYILIVN</sequence>
<organism evidence="1 2">
    <name type="scientific">Kuenenia stuttgartiensis</name>
    <dbReference type="NCBI Taxonomy" id="174633"/>
    <lineage>
        <taxon>Bacteria</taxon>
        <taxon>Pseudomonadati</taxon>
        <taxon>Planctomycetota</taxon>
        <taxon>Candidatus Brocadiia</taxon>
        <taxon>Candidatus Brocadiales</taxon>
        <taxon>Candidatus Brocadiaceae</taxon>
        <taxon>Candidatus Kuenenia</taxon>
    </lineage>
</organism>
<accession>A0A2C9CJV9</accession>